<dbReference type="Gene3D" id="1.10.390.10">
    <property type="entry name" value="Neutral Protease Domain 2"/>
    <property type="match status" value="1"/>
</dbReference>
<dbReference type="GO" id="GO:0042277">
    <property type="term" value="F:peptide binding"/>
    <property type="evidence" value="ECO:0007669"/>
    <property type="project" value="TreeGrafter"/>
</dbReference>
<keyword evidence="5" id="KW-1185">Reference proteome</keyword>
<evidence type="ECO:0000256" key="1">
    <source>
        <dbReference type="ARBA" id="ARBA00010136"/>
    </source>
</evidence>
<dbReference type="AlphaFoldDB" id="E2AGF8"/>
<name>E2AGF8_CAMFO</name>
<feature type="domain" description="Peptidase M1 membrane alanine aminopeptidase" evidence="2">
    <location>
        <begin position="89"/>
        <end position="290"/>
    </location>
</feature>
<keyword evidence="4" id="KW-0645">Protease</keyword>
<dbReference type="SUPFAM" id="SSF55486">
    <property type="entry name" value="Metalloproteases ('zincins'), catalytic domain"/>
    <property type="match status" value="1"/>
</dbReference>
<keyword evidence="4" id="KW-0031">Aminopeptidase</keyword>
<dbReference type="InterPro" id="IPR024571">
    <property type="entry name" value="ERAP1-like_C_dom"/>
</dbReference>
<dbReference type="InterPro" id="IPR050344">
    <property type="entry name" value="Peptidase_M1_aminopeptidases"/>
</dbReference>
<gene>
    <name evidence="4" type="ORF">EAG_02878</name>
</gene>
<accession>E2AGF8</accession>
<dbReference type="GO" id="GO:0005737">
    <property type="term" value="C:cytoplasm"/>
    <property type="evidence" value="ECO:0007669"/>
    <property type="project" value="TreeGrafter"/>
</dbReference>
<dbReference type="InterPro" id="IPR027268">
    <property type="entry name" value="Peptidase_M4/M1_CTD_sf"/>
</dbReference>
<proteinExistence type="inferred from homology"/>
<dbReference type="OrthoDB" id="10031169at2759"/>
<protein>
    <submittedName>
        <fullName evidence="4">Aminopeptidase N</fullName>
    </submittedName>
</protein>
<dbReference type="Pfam" id="PF01433">
    <property type="entry name" value="Peptidase_M1"/>
    <property type="match status" value="1"/>
</dbReference>
<sequence>MPIQISNPAVNNTMLTYFHTTPLMSLDSIALIVIDYHRISNVANNKTVNMLYRPQLKSQVEFSLYIIQNITRYLQNSMSVLKTYVSFEKKVDHVVIFNLKDEVKQKLGFVFYREADIVYDENLDPIACKIRIAHLIARAMAQKYMSNLFSPSYWFDEWLNEGFKIYMETYIIEKVLPNFRMMDLFVVQVQHELFHLNTYVVINSVMDYCSYSEKYLYSSFSYVKGSIIWRMLELTLSSDIFSKGIDIYLNNRFSEPEATTSSHLWNAMQSVMNALNYKLEFNIKTMIDSWATQRYPFELKMKRNSKNGIIIDIQFYKLKEKDYYIPFTYTTESELYFNITWTDIIWITSWQIPDIIHLEKDEWIIFNLQQIGYYRVYYDTENWRKIGRYLNSKEYENIHVLNRAQIIDDAFHFAVEKELEFSVFWEIAKYLSKERDYIAWYPMIKAFEFMSNILVFSCYYPQFQVNIINFIKKLSTKLI</sequence>
<dbReference type="Gene3D" id="2.60.40.1910">
    <property type="match status" value="1"/>
</dbReference>
<feature type="domain" description="ERAP1-like C-terminal" evidence="3">
    <location>
        <begin position="363"/>
        <end position="477"/>
    </location>
</feature>
<keyword evidence="4" id="KW-0378">Hydrolase</keyword>
<evidence type="ECO:0000313" key="4">
    <source>
        <dbReference type="EMBL" id="EFN67491.1"/>
    </source>
</evidence>
<dbReference type="GO" id="GO:0043171">
    <property type="term" value="P:peptide catabolic process"/>
    <property type="evidence" value="ECO:0007669"/>
    <property type="project" value="TreeGrafter"/>
</dbReference>
<evidence type="ECO:0000259" key="2">
    <source>
        <dbReference type="Pfam" id="PF01433"/>
    </source>
</evidence>
<comment type="similarity">
    <text evidence="1">Belongs to the peptidase M1 family.</text>
</comment>
<dbReference type="GO" id="GO:0016020">
    <property type="term" value="C:membrane"/>
    <property type="evidence" value="ECO:0007669"/>
    <property type="project" value="TreeGrafter"/>
</dbReference>
<organism evidence="5">
    <name type="scientific">Camponotus floridanus</name>
    <name type="common">Florida carpenter ant</name>
    <dbReference type="NCBI Taxonomy" id="104421"/>
    <lineage>
        <taxon>Eukaryota</taxon>
        <taxon>Metazoa</taxon>
        <taxon>Ecdysozoa</taxon>
        <taxon>Arthropoda</taxon>
        <taxon>Hexapoda</taxon>
        <taxon>Insecta</taxon>
        <taxon>Pterygota</taxon>
        <taxon>Neoptera</taxon>
        <taxon>Endopterygota</taxon>
        <taxon>Hymenoptera</taxon>
        <taxon>Apocrita</taxon>
        <taxon>Aculeata</taxon>
        <taxon>Formicoidea</taxon>
        <taxon>Formicidae</taxon>
        <taxon>Formicinae</taxon>
        <taxon>Camponotus</taxon>
    </lineage>
</organism>
<dbReference type="PANTHER" id="PTHR11533">
    <property type="entry name" value="PROTEASE M1 ZINC METALLOPROTEASE"/>
    <property type="match status" value="1"/>
</dbReference>
<dbReference type="GO" id="GO:0008270">
    <property type="term" value="F:zinc ion binding"/>
    <property type="evidence" value="ECO:0007669"/>
    <property type="project" value="InterPro"/>
</dbReference>
<dbReference type="Proteomes" id="UP000000311">
    <property type="component" value="Unassembled WGS sequence"/>
</dbReference>
<evidence type="ECO:0000313" key="5">
    <source>
        <dbReference type="Proteomes" id="UP000000311"/>
    </source>
</evidence>
<dbReference type="GO" id="GO:0070006">
    <property type="term" value="F:metalloaminopeptidase activity"/>
    <property type="evidence" value="ECO:0007669"/>
    <property type="project" value="TreeGrafter"/>
</dbReference>
<dbReference type="EMBL" id="GL439310">
    <property type="protein sequence ID" value="EFN67491.1"/>
    <property type="molecule type" value="Genomic_DNA"/>
</dbReference>
<dbReference type="STRING" id="104421.E2AGF8"/>
<dbReference type="PANTHER" id="PTHR11533:SF294">
    <property type="entry name" value="THYROTROPIN-RELEASING HORMONE-DEGRADING ECTOENZYME"/>
    <property type="match status" value="1"/>
</dbReference>
<evidence type="ECO:0000259" key="3">
    <source>
        <dbReference type="Pfam" id="PF11838"/>
    </source>
</evidence>
<dbReference type="GO" id="GO:0006508">
    <property type="term" value="P:proteolysis"/>
    <property type="evidence" value="ECO:0007669"/>
    <property type="project" value="TreeGrafter"/>
</dbReference>
<dbReference type="GO" id="GO:0005615">
    <property type="term" value="C:extracellular space"/>
    <property type="evidence" value="ECO:0007669"/>
    <property type="project" value="TreeGrafter"/>
</dbReference>
<dbReference type="InterPro" id="IPR014782">
    <property type="entry name" value="Peptidase_M1_dom"/>
</dbReference>
<dbReference type="InParanoid" id="E2AGF8"/>
<reference evidence="4 5" key="1">
    <citation type="journal article" date="2010" name="Science">
        <title>Genomic comparison of the ants Camponotus floridanus and Harpegnathos saltator.</title>
        <authorList>
            <person name="Bonasio R."/>
            <person name="Zhang G."/>
            <person name="Ye C."/>
            <person name="Mutti N.S."/>
            <person name="Fang X."/>
            <person name="Qin N."/>
            <person name="Donahue G."/>
            <person name="Yang P."/>
            <person name="Li Q."/>
            <person name="Li C."/>
            <person name="Zhang P."/>
            <person name="Huang Z."/>
            <person name="Berger S.L."/>
            <person name="Reinberg D."/>
            <person name="Wang J."/>
            <person name="Liebig J."/>
        </authorList>
    </citation>
    <scope>NUCLEOTIDE SEQUENCE [LARGE SCALE GENOMIC DNA]</scope>
    <source>
        <strain evidence="5">C129</strain>
    </source>
</reference>
<dbReference type="Gene3D" id="1.25.50.20">
    <property type="match status" value="1"/>
</dbReference>
<dbReference type="Pfam" id="PF11838">
    <property type="entry name" value="ERAP1_C"/>
    <property type="match status" value="1"/>
</dbReference>
<dbReference type="OMA" id="ACKIRIA"/>